<feature type="transmembrane region" description="Helical" evidence="2">
    <location>
        <begin position="75"/>
        <end position="97"/>
    </location>
</feature>
<proteinExistence type="predicted"/>
<dbReference type="EMBL" id="WRPP01000001">
    <property type="protein sequence ID" value="MVU77411.1"/>
    <property type="molecule type" value="Genomic_DNA"/>
</dbReference>
<feature type="transmembrane region" description="Helical" evidence="2">
    <location>
        <begin position="103"/>
        <end position="126"/>
    </location>
</feature>
<dbReference type="AlphaFoldDB" id="A0A7K1UT04"/>
<evidence type="ECO:0000313" key="4">
    <source>
        <dbReference type="Proteomes" id="UP000466794"/>
    </source>
</evidence>
<accession>A0A7K1UT04</accession>
<sequence>MTNQPPQGSGGPGNPQYQSPGFPSYQSASGPHYQASGPTPYQPMAAASDEDGRGFFASLFDFGFTSFITPRVIKVLYVLAMILAGLATLSLALFGFMTGSAAIGIFILIIVCPIYLFAVVLFYRVALEFVMVVFRMGEDMHAIRNRGGMR</sequence>
<gene>
    <name evidence="3" type="ORF">GPX89_09140</name>
</gene>
<organism evidence="3 4">
    <name type="scientific">Nocardia terrae</name>
    <dbReference type="NCBI Taxonomy" id="2675851"/>
    <lineage>
        <taxon>Bacteria</taxon>
        <taxon>Bacillati</taxon>
        <taxon>Actinomycetota</taxon>
        <taxon>Actinomycetes</taxon>
        <taxon>Mycobacteriales</taxon>
        <taxon>Nocardiaceae</taxon>
        <taxon>Nocardia</taxon>
    </lineage>
</organism>
<evidence type="ECO:0000313" key="3">
    <source>
        <dbReference type="EMBL" id="MVU77411.1"/>
    </source>
</evidence>
<evidence type="ECO:0000256" key="2">
    <source>
        <dbReference type="SAM" id="Phobius"/>
    </source>
</evidence>
<feature type="region of interest" description="Disordered" evidence="1">
    <location>
        <begin position="1"/>
        <end position="35"/>
    </location>
</feature>
<reference evidence="3 4" key="1">
    <citation type="submission" date="2019-12" db="EMBL/GenBank/DDBJ databases">
        <title>Nocardia sp. nov. ET3-3 isolated from soil.</title>
        <authorList>
            <person name="Kanchanasin P."/>
            <person name="Tanasupawat S."/>
            <person name="Yuki M."/>
            <person name="Kudo T."/>
        </authorList>
    </citation>
    <scope>NUCLEOTIDE SEQUENCE [LARGE SCALE GENOMIC DNA]</scope>
    <source>
        <strain evidence="3 4">ET3-3</strain>
    </source>
</reference>
<keyword evidence="4" id="KW-1185">Reference proteome</keyword>
<dbReference type="InterPro" id="IPR025557">
    <property type="entry name" value="DUF4282"/>
</dbReference>
<dbReference type="Proteomes" id="UP000466794">
    <property type="component" value="Unassembled WGS sequence"/>
</dbReference>
<keyword evidence="2" id="KW-0812">Transmembrane</keyword>
<protein>
    <submittedName>
        <fullName evidence="3">DUF4282 domain-containing protein</fullName>
    </submittedName>
</protein>
<evidence type="ECO:0000256" key="1">
    <source>
        <dbReference type="SAM" id="MobiDB-lite"/>
    </source>
</evidence>
<comment type="caution">
    <text evidence="3">The sequence shown here is derived from an EMBL/GenBank/DDBJ whole genome shotgun (WGS) entry which is preliminary data.</text>
</comment>
<keyword evidence="2" id="KW-1133">Transmembrane helix</keyword>
<name>A0A7K1UT04_9NOCA</name>
<keyword evidence="2" id="KW-0472">Membrane</keyword>
<dbReference type="Pfam" id="PF14110">
    <property type="entry name" value="DUF4282"/>
    <property type="match status" value="1"/>
</dbReference>
<dbReference type="RefSeq" id="WP_157386757.1">
    <property type="nucleotide sequence ID" value="NZ_WRPP01000001.1"/>
</dbReference>